<dbReference type="SUPFAM" id="SSF53383">
    <property type="entry name" value="PLP-dependent transferases"/>
    <property type="match status" value="1"/>
</dbReference>
<dbReference type="GO" id="GO:0000271">
    <property type="term" value="P:polysaccharide biosynthetic process"/>
    <property type="evidence" value="ECO:0007669"/>
    <property type="project" value="TreeGrafter"/>
</dbReference>
<dbReference type="CDD" id="cd00616">
    <property type="entry name" value="AHBA_syn"/>
    <property type="match status" value="1"/>
</dbReference>
<dbReference type="InterPro" id="IPR015424">
    <property type="entry name" value="PyrdxlP-dep_Trfase"/>
</dbReference>
<dbReference type="InterPro" id="IPR015421">
    <property type="entry name" value="PyrdxlP-dep_Trfase_major"/>
</dbReference>
<dbReference type="GO" id="GO:0030170">
    <property type="term" value="F:pyridoxal phosphate binding"/>
    <property type="evidence" value="ECO:0007669"/>
    <property type="project" value="TreeGrafter"/>
</dbReference>
<keyword evidence="5" id="KW-0808">Transferase</keyword>
<dbReference type="EC" id="2.6.1.-" evidence="5"/>
<dbReference type="PANTHER" id="PTHR30244:SF36">
    <property type="entry name" value="3-OXO-GLUCOSE-6-PHOSPHATE:GLUTAMATE AMINOTRANSFERASE"/>
    <property type="match status" value="1"/>
</dbReference>
<comment type="similarity">
    <text evidence="4">Belongs to the DegT/DnrJ/EryC1 family.</text>
</comment>
<dbReference type="RefSeq" id="WP_321397233.1">
    <property type="nucleotide sequence ID" value="NZ_CP139487.1"/>
</dbReference>
<keyword evidence="1 3" id="KW-0663">Pyridoxal phosphate</keyword>
<sequence length="370" mass="40561">MKVPFIDILRYENNFLETVSAKAAELLKNGHFVGGPVVGQFEAALKDYTKTSYALGCANGTDAIQLALRAAGVEKNDKVLLPDMTFWATFEAIVNVGAVPYTIDVSRETLHLTLASVKEGVEKFNPKAILMVHLYGWACPETLEIREYCKSKNVILVEDCAQAIGVKIKGESILTNASVSTTSFYPAKVLGASGDAGGVFTTDEKVATATKILLNHGRTGHYDHGMIGWNSRLGAYEAMFMVESLKHLDARLDSRRHVVEEYRKKINNPALKMMAPSKDVWENGYLSVALMTPETRPAFIEYLKANDIGYGTVYPGAMSVQPGAAAHIGGKISHGHAEWISKSVINLPCFAYMKQEEIDYVVEKVNAFKA</sequence>
<feature type="modified residue" description="N6-(pyridoxal phosphate)lysine" evidence="3">
    <location>
        <position position="188"/>
    </location>
</feature>
<dbReference type="Proteomes" id="UP001324634">
    <property type="component" value="Chromosome"/>
</dbReference>
<reference evidence="5 6" key="1">
    <citation type="submission" date="2023-11" db="EMBL/GenBank/DDBJ databases">
        <title>Peredibacter starrii A3.12.</title>
        <authorList>
            <person name="Mitchell R.J."/>
        </authorList>
    </citation>
    <scope>NUCLEOTIDE SEQUENCE [LARGE SCALE GENOMIC DNA]</scope>
    <source>
        <strain evidence="5 6">A3.12</strain>
    </source>
</reference>
<evidence type="ECO:0000256" key="2">
    <source>
        <dbReference type="PIRSR" id="PIRSR000390-1"/>
    </source>
</evidence>
<evidence type="ECO:0000256" key="4">
    <source>
        <dbReference type="RuleBase" id="RU004508"/>
    </source>
</evidence>
<dbReference type="Pfam" id="PF01041">
    <property type="entry name" value="DegT_DnrJ_EryC1"/>
    <property type="match status" value="1"/>
</dbReference>
<evidence type="ECO:0000313" key="6">
    <source>
        <dbReference type="Proteomes" id="UP001324634"/>
    </source>
</evidence>
<dbReference type="PANTHER" id="PTHR30244">
    <property type="entry name" value="TRANSAMINASE"/>
    <property type="match status" value="1"/>
</dbReference>
<dbReference type="KEGG" id="psti:SOO65_03880"/>
<dbReference type="InterPro" id="IPR000653">
    <property type="entry name" value="DegT/StrS_aminotransferase"/>
</dbReference>
<evidence type="ECO:0000256" key="3">
    <source>
        <dbReference type="PIRSR" id="PIRSR000390-2"/>
    </source>
</evidence>
<keyword evidence="5" id="KW-0032">Aminotransferase</keyword>
<proteinExistence type="inferred from homology"/>
<feature type="active site" description="Proton acceptor" evidence="2">
    <location>
        <position position="188"/>
    </location>
</feature>
<dbReference type="Gene3D" id="3.40.640.10">
    <property type="entry name" value="Type I PLP-dependent aspartate aminotransferase-like (Major domain)"/>
    <property type="match status" value="1"/>
</dbReference>
<name>A0AAX4HR73_9BACT</name>
<dbReference type="PIRSF" id="PIRSF000390">
    <property type="entry name" value="PLP_StrS"/>
    <property type="match status" value="1"/>
</dbReference>
<dbReference type="GO" id="GO:0008483">
    <property type="term" value="F:transaminase activity"/>
    <property type="evidence" value="ECO:0007669"/>
    <property type="project" value="UniProtKB-KW"/>
</dbReference>
<evidence type="ECO:0000313" key="5">
    <source>
        <dbReference type="EMBL" id="WPU65878.1"/>
    </source>
</evidence>
<dbReference type="EMBL" id="CP139487">
    <property type="protein sequence ID" value="WPU65878.1"/>
    <property type="molecule type" value="Genomic_DNA"/>
</dbReference>
<protein>
    <submittedName>
        <fullName evidence="5">DegT/DnrJ/EryC1/StrS family aminotransferase</fullName>
        <ecNumber evidence="5">2.6.1.-</ecNumber>
    </submittedName>
</protein>
<evidence type="ECO:0000256" key="1">
    <source>
        <dbReference type="ARBA" id="ARBA00022898"/>
    </source>
</evidence>
<accession>A0AAX4HR73</accession>
<gene>
    <name evidence="5" type="ORF">SOO65_03880</name>
</gene>
<dbReference type="AlphaFoldDB" id="A0AAX4HR73"/>
<keyword evidence="6" id="KW-1185">Reference proteome</keyword>
<organism evidence="5 6">
    <name type="scientific">Peredibacter starrii</name>
    <dbReference type="NCBI Taxonomy" id="28202"/>
    <lineage>
        <taxon>Bacteria</taxon>
        <taxon>Pseudomonadati</taxon>
        <taxon>Bdellovibrionota</taxon>
        <taxon>Bacteriovoracia</taxon>
        <taxon>Bacteriovoracales</taxon>
        <taxon>Bacteriovoracaceae</taxon>
        <taxon>Peredibacter</taxon>
    </lineage>
</organism>